<gene>
    <name evidence="3" type="ORF">IRI77_20160</name>
</gene>
<reference evidence="3 4" key="1">
    <citation type="submission" date="2020-10" db="EMBL/GenBank/DDBJ databases">
        <title>Complete genome sequence of Paludibaculum fermentans P105T, a facultatively anaerobic acidobacterium capable of dissimilatory Fe(III) reduction.</title>
        <authorList>
            <person name="Dedysh S.N."/>
            <person name="Beletsky A.V."/>
            <person name="Kulichevskaya I.S."/>
            <person name="Mardanov A.V."/>
            <person name="Ravin N.V."/>
        </authorList>
    </citation>
    <scope>NUCLEOTIDE SEQUENCE [LARGE SCALE GENOMIC DNA]</scope>
    <source>
        <strain evidence="3 4">P105</strain>
    </source>
</reference>
<evidence type="ECO:0000313" key="4">
    <source>
        <dbReference type="Proteomes" id="UP000593892"/>
    </source>
</evidence>
<evidence type="ECO:0000259" key="2">
    <source>
        <dbReference type="Pfam" id="PF13240"/>
    </source>
</evidence>
<keyword evidence="1" id="KW-0812">Transmembrane</keyword>
<dbReference type="Pfam" id="PF13240">
    <property type="entry name" value="Zn_Ribbon_1"/>
    <property type="match status" value="1"/>
</dbReference>
<feature type="transmembrane region" description="Helical" evidence="1">
    <location>
        <begin position="60"/>
        <end position="79"/>
    </location>
</feature>
<dbReference type="AlphaFoldDB" id="A0A7S7NKA1"/>
<evidence type="ECO:0000256" key="1">
    <source>
        <dbReference type="SAM" id="Phobius"/>
    </source>
</evidence>
<keyword evidence="1" id="KW-1133">Transmembrane helix</keyword>
<dbReference type="KEGG" id="pfer:IRI77_20160"/>
<feature type="transmembrane region" description="Helical" evidence="1">
    <location>
        <begin position="91"/>
        <end position="110"/>
    </location>
</feature>
<proteinExistence type="predicted"/>
<organism evidence="3 4">
    <name type="scientific">Paludibaculum fermentans</name>
    <dbReference type="NCBI Taxonomy" id="1473598"/>
    <lineage>
        <taxon>Bacteria</taxon>
        <taxon>Pseudomonadati</taxon>
        <taxon>Acidobacteriota</taxon>
        <taxon>Terriglobia</taxon>
        <taxon>Bryobacterales</taxon>
        <taxon>Bryobacteraceae</taxon>
        <taxon>Paludibaculum</taxon>
    </lineage>
</organism>
<dbReference type="RefSeq" id="WP_194446822.1">
    <property type="nucleotide sequence ID" value="NZ_CP063849.1"/>
</dbReference>
<dbReference type="Proteomes" id="UP000593892">
    <property type="component" value="Chromosome"/>
</dbReference>
<keyword evidence="4" id="KW-1185">Reference proteome</keyword>
<protein>
    <submittedName>
        <fullName evidence="3">Zinc-ribbon domain-containing protein</fullName>
    </submittedName>
</protein>
<dbReference type="InterPro" id="IPR026870">
    <property type="entry name" value="Zinc_ribbon_dom"/>
</dbReference>
<feature type="domain" description="Zinc-ribbon" evidence="2">
    <location>
        <begin position="3"/>
        <end position="24"/>
    </location>
</feature>
<accession>A0A7S7NKA1</accession>
<keyword evidence="1" id="KW-0472">Membrane</keyword>
<dbReference type="EMBL" id="CP063849">
    <property type="protein sequence ID" value="QOY85152.1"/>
    <property type="molecule type" value="Genomic_DNA"/>
</dbReference>
<sequence length="165" mass="18279">MPFCTQCGTEVQPADIFCGSCGARQAHAAGAPGPTSRPATPPPPHNPANDFLKNLTSRNASLMCYIPVAGWIISIIILASDRFRAEREVRFHAFQGLYLFVLWLFVDWVFAPFSYSIEAPHYIAKALKAVVFGAWIFMMVKTSQGDNFRLPILGELADRSVSEQK</sequence>
<name>A0A7S7NKA1_PALFE</name>
<evidence type="ECO:0000313" key="3">
    <source>
        <dbReference type="EMBL" id="QOY85152.1"/>
    </source>
</evidence>